<dbReference type="PANTHER" id="PTHR37841">
    <property type="entry name" value="GLR2918 PROTEIN"/>
    <property type="match status" value="1"/>
</dbReference>
<dbReference type="Proteomes" id="UP001236652">
    <property type="component" value="Chromosome"/>
</dbReference>
<dbReference type="SUPFAM" id="SSF69360">
    <property type="entry name" value="Cell wall binding repeat"/>
    <property type="match status" value="1"/>
</dbReference>
<feature type="transmembrane region" description="Helical" evidence="2">
    <location>
        <begin position="98"/>
        <end position="120"/>
    </location>
</feature>
<keyword evidence="2" id="KW-0812">Transmembrane</keyword>
<keyword evidence="4" id="KW-1185">Reference proteome</keyword>
<keyword evidence="2" id="KW-1133">Transmembrane helix</keyword>
<evidence type="ECO:0000256" key="2">
    <source>
        <dbReference type="SAM" id="Phobius"/>
    </source>
</evidence>
<evidence type="ECO:0000313" key="4">
    <source>
        <dbReference type="Proteomes" id="UP001236652"/>
    </source>
</evidence>
<evidence type="ECO:0000256" key="1">
    <source>
        <dbReference type="SAM" id="MobiDB-lite"/>
    </source>
</evidence>
<protein>
    <submittedName>
        <fullName evidence="3">WG repeat-containing protein</fullName>
    </submittedName>
</protein>
<reference evidence="3 4" key="1">
    <citation type="submission" date="2023-05" db="EMBL/GenBank/DDBJ databases">
        <title>Comparative genomics reveals the evidence of polycyclic aromatic hydrocarbons degradation in moderately halophilic genus Pontibacillus.</title>
        <authorList>
            <person name="Yang H."/>
            <person name="Qian Z."/>
        </authorList>
    </citation>
    <scope>NUCLEOTIDE SEQUENCE [LARGE SCALE GENOMIC DNA]</scope>
    <source>
        <strain evidence="4">HN14</strain>
    </source>
</reference>
<feature type="region of interest" description="Disordered" evidence="1">
    <location>
        <begin position="31"/>
        <end position="75"/>
    </location>
</feature>
<keyword evidence="2" id="KW-0472">Membrane</keyword>
<dbReference type="RefSeq" id="WP_231417732.1">
    <property type="nucleotide sequence ID" value="NZ_CP126446.1"/>
</dbReference>
<dbReference type="PANTHER" id="PTHR37841:SF1">
    <property type="entry name" value="DUF3298 DOMAIN-CONTAINING PROTEIN"/>
    <property type="match status" value="1"/>
</dbReference>
<dbReference type="Pfam" id="PF14903">
    <property type="entry name" value="WG_beta_rep"/>
    <property type="match status" value="5"/>
</dbReference>
<evidence type="ECO:0000313" key="3">
    <source>
        <dbReference type="EMBL" id="WIF97885.1"/>
    </source>
</evidence>
<organism evidence="3 4">
    <name type="scientific">Pontibacillus chungwhensis</name>
    <dbReference type="NCBI Taxonomy" id="265426"/>
    <lineage>
        <taxon>Bacteria</taxon>
        <taxon>Bacillati</taxon>
        <taxon>Bacillota</taxon>
        <taxon>Bacilli</taxon>
        <taxon>Bacillales</taxon>
        <taxon>Bacillaceae</taxon>
        <taxon>Pontibacillus</taxon>
    </lineage>
</organism>
<name>A0ABY8UZR5_9BACI</name>
<dbReference type="EMBL" id="CP126446">
    <property type="protein sequence ID" value="WIF97885.1"/>
    <property type="molecule type" value="Genomic_DNA"/>
</dbReference>
<accession>A0ABY8UZR5</accession>
<dbReference type="InterPro" id="IPR032774">
    <property type="entry name" value="WG_beta_rep"/>
</dbReference>
<proteinExistence type="predicted"/>
<gene>
    <name evidence="3" type="ORF">QNI29_19500</name>
</gene>
<sequence length="465" mass="53345">MGECKRCGSPIEAGDICENCKEEQDYIQRKNEESMFDYEPEQPTYETPKRKREMEEPEPVEEASVTQPERVEQTEPEDPFLFGEKTESKSKEFKRPKVRWVVSGLLLIVLGAAFLIYMQITSKDTLYFTMDEEGQLQFMNRAGKIVLETDREIQPTFPYEEDAKDLGPEHIGKGMQFTGELYPARVPSMEEGPTFGYINKEGEWGIEPSFQQALPFYEGRALVIKDGLRGFINVEGEMVIPADYHNAKDFKEGYAPVMVEGYWGYVNKDGDMVIEPSYEEAYHFNGGVALVKKDRRAYFIDTEGKKIMEKTFPDARAFSEGLAPVRFEEGWSFGYVDEDGNTKIKPQFVNAYPFHDGYATVCPEENKCGVINKGGHMVVEPEFESIGWFVDGLAFAFTNDRQRMVYINTKGETQFEVDAMGQGFPYYNGLVLTIKANENPEEDQNRFFFQYRNKNGEVVHEFDGL</sequence>